<dbReference type="AlphaFoldDB" id="E2A240"/>
<gene>
    <name evidence="2" type="ORF">EAG_13411</name>
</gene>
<evidence type="ECO:0000313" key="2">
    <source>
        <dbReference type="EMBL" id="EFN72488.1"/>
    </source>
</evidence>
<dbReference type="InParanoid" id="E2A240"/>
<dbReference type="Proteomes" id="UP000000311">
    <property type="component" value="Unassembled WGS sequence"/>
</dbReference>
<feature type="compositionally biased region" description="Low complexity" evidence="1">
    <location>
        <begin position="70"/>
        <end position="82"/>
    </location>
</feature>
<protein>
    <submittedName>
        <fullName evidence="2">Uncharacterized protein</fullName>
    </submittedName>
</protein>
<name>E2A240_CAMFO</name>
<accession>E2A240</accession>
<sequence>METRKPEFIVIGASSRRESHEASRAVISCMHWGTRISVHGGNVNDDDEERTMWTEAQCSSSSGGDGGSGRSNSNDNGNESGSSVGGCN</sequence>
<evidence type="ECO:0000313" key="3">
    <source>
        <dbReference type="Proteomes" id="UP000000311"/>
    </source>
</evidence>
<dbReference type="EMBL" id="GL435917">
    <property type="protein sequence ID" value="EFN72488.1"/>
    <property type="molecule type" value="Genomic_DNA"/>
</dbReference>
<proteinExistence type="predicted"/>
<reference evidence="2 3" key="1">
    <citation type="journal article" date="2010" name="Science">
        <title>Genomic comparison of the ants Camponotus floridanus and Harpegnathos saltator.</title>
        <authorList>
            <person name="Bonasio R."/>
            <person name="Zhang G."/>
            <person name="Ye C."/>
            <person name="Mutti N.S."/>
            <person name="Fang X."/>
            <person name="Qin N."/>
            <person name="Donahue G."/>
            <person name="Yang P."/>
            <person name="Li Q."/>
            <person name="Li C."/>
            <person name="Zhang P."/>
            <person name="Huang Z."/>
            <person name="Berger S.L."/>
            <person name="Reinberg D."/>
            <person name="Wang J."/>
            <person name="Liebig J."/>
        </authorList>
    </citation>
    <scope>NUCLEOTIDE SEQUENCE [LARGE SCALE GENOMIC DNA]</scope>
    <source>
        <strain evidence="3">C129</strain>
    </source>
</reference>
<feature type="region of interest" description="Disordered" evidence="1">
    <location>
        <begin position="56"/>
        <end position="88"/>
    </location>
</feature>
<evidence type="ECO:0000256" key="1">
    <source>
        <dbReference type="SAM" id="MobiDB-lite"/>
    </source>
</evidence>
<organism evidence="3">
    <name type="scientific">Camponotus floridanus</name>
    <name type="common">Florida carpenter ant</name>
    <dbReference type="NCBI Taxonomy" id="104421"/>
    <lineage>
        <taxon>Eukaryota</taxon>
        <taxon>Metazoa</taxon>
        <taxon>Ecdysozoa</taxon>
        <taxon>Arthropoda</taxon>
        <taxon>Hexapoda</taxon>
        <taxon>Insecta</taxon>
        <taxon>Pterygota</taxon>
        <taxon>Neoptera</taxon>
        <taxon>Endopterygota</taxon>
        <taxon>Hymenoptera</taxon>
        <taxon>Apocrita</taxon>
        <taxon>Aculeata</taxon>
        <taxon>Formicoidea</taxon>
        <taxon>Formicidae</taxon>
        <taxon>Formicinae</taxon>
        <taxon>Camponotus</taxon>
    </lineage>
</organism>
<keyword evidence="3" id="KW-1185">Reference proteome</keyword>